<evidence type="ECO:0000313" key="7">
    <source>
        <dbReference type="EnsemblProtists" id="EKX50418"/>
    </source>
</evidence>
<name>L1JQQ5_GUITC</name>
<dbReference type="OrthoDB" id="66409at2759"/>
<reference evidence="7" key="3">
    <citation type="submission" date="2016-03" db="UniProtKB">
        <authorList>
            <consortium name="EnsemblProtists"/>
        </authorList>
    </citation>
    <scope>IDENTIFICATION</scope>
</reference>
<evidence type="ECO:0000256" key="3">
    <source>
        <dbReference type="ARBA" id="ARBA00022658"/>
    </source>
</evidence>
<evidence type="ECO:0000256" key="4">
    <source>
        <dbReference type="ARBA" id="ARBA00022753"/>
    </source>
</evidence>
<proteinExistence type="inferred from homology"/>
<dbReference type="InterPro" id="IPR042431">
    <property type="entry name" value="FAM45"/>
</dbReference>
<feature type="domain" description="UDENN" evidence="5">
    <location>
        <begin position="1"/>
        <end position="316"/>
    </location>
</feature>
<accession>L1JQQ5</accession>
<dbReference type="GO" id="GO:0031267">
    <property type="term" value="F:small GTPase binding"/>
    <property type="evidence" value="ECO:0007669"/>
    <property type="project" value="TreeGrafter"/>
</dbReference>
<evidence type="ECO:0000256" key="2">
    <source>
        <dbReference type="ARBA" id="ARBA00008641"/>
    </source>
</evidence>
<keyword evidence="3" id="KW-0344">Guanine-nucleotide releasing factor</keyword>
<protein>
    <recommendedName>
        <fullName evidence="5">UDENN domain-containing protein</fullName>
    </recommendedName>
</protein>
<dbReference type="PROSITE" id="PS50211">
    <property type="entry name" value="DENN"/>
    <property type="match status" value="1"/>
</dbReference>
<dbReference type="PANTHER" id="PTHR28544">
    <property type="entry name" value="PROTEIN FAM45A-RELATED"/>
    <property type="match status" value="1"/>
</dbReference>
<dbReference type="RefSeq" id="XP_005837398.1">
    <property type="nucleotide sequence ID" value="XM_005837341.1"/>
</dbReference>
<dbReference type="EnsemblProtists" id="EKX50418">
    <property type="protein sequence ID" value="EKX50418"/>
    <property type="gene ID" value="GUITHDRAFT_103652"/>
</dbReference>
<comment type="similarity">
    <text evidence="2">Belongs to the DENND10 family.</text>
</comment>
<keyword evidence="8" id="KW-1185">Reference proteome</keyword>
<reference evidence="8" key="2">
    <citation type="submission" date="2012-11" db="EMBL/GenBank/DDBJ databases">
        <authorList>
            <person name="Kuo A."/>
            <person name="Curtis B.A."/>
            <person name="Tanifuji G."/>
            <person name="Burki F."/>
            <person name="Gruber A."/>
            <person name="Irimia M."/>
            <person name="Maruyama S."/>
            <person name="Arias M.C."/>
            <person name="Ball S.G."/>
            <person name="Gile G.H."/>
            <person name="Hirakawa Y."/>
            <person name="Hopkins J.F."/>
            <person name="Rensing S.A."/>
            <person name="Schmutz J."/>
            <person name="Symeonidi A."/>
            <person name="Elias M."/>
            <person name="Eveleigh R.J."/>
            <person name="Herman E.K."/>
            <person name="Klute M.J."/>
            <person name="Nakayama T."/>
            <person name="Obornik M."/>
            <person name="Reyes-Prieto A."/>
            <person name="Armbrust E.V."/>
            <person name="Aves S.J."/>
            <person name="Beiko R.G."/>
            <person name="Coutinho P."/>
            <person name="Dacks J.B."/>
            <person name="Durnford D.G."/>
            <person name="Fast N.M."/>
            <person name="Green B.R."/>
            <person name="Grisdale C."/>
            <person name="Hempe F."/>
            <person name="Henrissat B."/>
            <person name="Hoppner M.P."/>
            <person name="Ishida K.-I."/>
            <person name="Kim E."/>
            <person name="Koreny L."/>
            <person name="Kroth P.G."/>
            <person name="Liu Y."/>
            <person name="Malik S.-B."/>
            <person name="Maier U.G."/>
            <person name="McRose D."/>
            <person name="Mock T."/>
            <person name="Neilson J.A."/>
            <person name="Onodera N.T."/>
            <person name="Poole A.M."/>
            <person name="Pritham E.J."/>
            <person name="Richards T.A."/>
            <person name="Rocap G."/>
            <person name="Roy S.W."/>
            <person name="Sarai C."/>
            <person name="Schaack S."/>
            <person name="Shirato S."/>
            <person name="Slamovits C.H."/>
            <person name="Spencer D.F."/>
            <person name="Suzuki S."/>
            <person name="Worden A.Z."/>
            <person name="Zauner S."/>
            <person name="Barry K."/>
            <person name="Bell C."/>
            <person name="Bharti A.K."/>
            <person name="Crow J.A."/>
            <person name="Grimwood J."/>
            <person name="Kramer R."/>
            <person name="Lindquist E."/>
            <person name="Lucas S."/>
            <person name="Salamov A."/>
            <person name="McFadden G.I."/>
            <person name="Lane C.E."/>
            <person name="Keeling P.J."/>
            <person name="Gray M.W."/>
            <person name="Grigoriev I.V."/>
            <person name="Archibald J.M."/>
        </authorList>
    </citation>
    <scope>NUCLEOTIDE SEQUENCE</scope>
    <source>
        <strain evidence="8">CCMP2712</strain>
    </source>
</reference>
<dbReference type="KEGG" id="gtt:GUITHDRAFT_103652"/>
<sequence>MLASVAIAELDKNNDTLLTWSYPSLDEKIGSRLVKLCDMELHRDAKDLQKSLRDEKVGAMGSVIFARSQGHWMYLLPFSVSSFVVSVQSRAFFPNKFEALLKELVMVYASEGTPLRVLEGYLSAMTVGKFQNYAESAFPDTDMQTSNLQVPIRWMIEMFEVETVLLWSCMLLKKRMVVYSNKVLELQRFLRIIPALVPHRESWNVLKPYCVGDEEDEEELKTASFFVAGALQPMESNKDIASFLSKALEENVEDQAIISGLQEKNQELIDKLKMLAADEEDMLLSLSSLQEQLQNPKLAFFLYSVALSEGLARPEA</sequence>
<dbReference type="HOGENOM" id="CLU_050301_0_0_1"/>
<gene>
    <name evidence="6" type="ORF">GUITHDRAFT_103652</name>
</gene>
<evidence type="ECO:0000313" key="8">
    <source>
        <dbReference type="Proteomes" id="UP000011087"/>
    </source>
</evidence>
<dbReference type="PaxDb" id="55529-EKX50418"/>
<dbReference type="GO" id="GO:0005085">
    <property type="term" value="F:guanyl-nucleotide exchange factor activity"/>
    <property type="evidence" value="ECO:0007669"/>
    <property type="project" value="UniProtKB-KW"/>
</dbReference>
<dbReference type="eggNOG" id="ENOG502QVHR">
    <property type="taxonomic scope" value="Eukaryota"/>
</dbReference>
<evidence type="ECO:0000313" key="6">
    <source>
        <dbReference type="EMBL" id="EKX50418.1"/>
    </source>
</evidence>
<dbReference type="OMA" id="HKDIAMF"/>
<dbReference type="GO" id="GO:2000641">
    <property type="term" value="P:regulation of early endosome to late endosome transport"/>
    <property type="evidence" value="ECO:0007669"/>
    <property type="project" value="TreeGrafter"/>
</dbReference>
<dbReference type="InterPro" id="IPR037516">
    <property type="entry name" value="Tripartite_DENN"/>
</dbReference>
<dbReference type="Proteomes" id="UP000011087">
    <property type="component" value="Unassembled WGS sequence"/>
</dbReference>
<dbReference type="STRING" id="905079.L1JQQ5"/>
<organism evidence="6">
    <name type="scientific">Guillardia theta (strain CCMP2712)</name>
    <name type="common">Cryptophyte</name>
    <dbReference type="NCBI Taxonomy" id="905079"/>
    <lineage>
        <taxon>Eukaryota</taxon>
        <taxon>Cryptophyceae</taxon>
        <taxon>Pyrenomonadales</taxon>
        <taxon>Geminigeraceae</taxon>
        <taxon>Guillardia</taxon>
    </lineage>
</organism>
<dbReference type="EMBL" id="JH992978">
    <property type="protein sequence ID" value="EKX50418.1"/>
    <property type="molecule type" value="Genomic_DNA"/>
</dbReference>
<dbReference type="GO" id="GO:0015031">
    <property type="term" value="P:protein transport"/>
    <property type="evidence" value="ECO:0007669"/>
    <property type="project" value="TreeGrafter"/>
</dbReference>
<evidence type="ECO:0000256" key="1">
    <source>
        <dbReference type="ARBA" id="ARBA00004603"/>
    </source>
</evidence>
<keyword evidence="4" id="KW-0967">Endosome</keyword>
<dbReference type="AlphaFoldDB" id="L1JQQ5"/>
<dbReference type="GeneID" id="17307348"/>
<reference evidence="6 8" key="1">
    <citation type="journal article" date="2012" name="Nature">
        <title>Algal genomes reveal evolutionary mosaicism and the fate of nucleomorphs.</title>
        <authorList>
            <consortium name="DOE Joint Genome Institute"/>
            <person name="Curtis B.A."/>
            <person name="Tanifuji G."/>
            <person name="Burki F."/>
            <person name="Gruber A."/>
            <person name="Irimia M."/>
            <person name="Maruyama S."/>
            <person name="Arias M.C."/>
            <person name="Ball S.G."/>
            <person name="Gile G.H."/>
            <person name="Hirakawa Y."/>
            <person name="Hopkins J.F."/>
            <person name="Kuo A."/>
            <person name="Rensing S.A."/>
            <person name="Schmutz J."/>
            <person name="Symeonidi A."/>
            <person name="Elias M."/>
            <person name="Eveleigh R.J."/>
            <person name="Herman E.K."/>
            <person name="Klute M.J."/>
            <person name="Nakayama T."/>
            <person name="Obornik M."/>
            <person name="Reyes-Prieto A."/>
            <person name="Armbrust E.V."/>
            <person name="Aves S.J."/>
            <person name="Beiko R.G."/>
            <person name="Coutinho P."/>
            <person name="Dacks J.B."/>
            <person name="Durnford D.G."/>
            <person name="Fast N.M."/>
            <person name="Green B.R."/>
            <person name="Grisdale C.J."/>
            <person name="Hempel F."/>
            <person name="Henrissat B."/>
            <person name="Hoppner M.P."/>
            <person name="Ishida K."/>
            <person name="Kim E."/>
            <person name="Koreny L."/>
            <person name="Kroth P.G."/>
            <person name="Liu Y."/>
            <person name="Malik S.B."/>
            <person name="Maier U.G."/>
            <person name="McRose D."/>
            <person name="Mock T."/>
            <person name="Neilson J.A."/>
            <person name="Onodera N.T."/>
            <person name="Poole A.M."/>
            <person name="Pritham E.J."/>
            <person name="Richards T.A."/>
            <person name="Rocap G."/>
            <person name="Roy S.W."/>
            <person name="Sarai C."/>
            <person name="Schaack S."/>
            <person name="Shirato S."/>
            <person name="Slamovits C.H."/>
            <person name="Spencer D.F."/>
            <person name="Suzuki S."/>
            <person name="Worden A.Z."/>
            <person name="Zauner S."/>
            <person name="Barry K."/>
            <person name="Bell C."/>
            <person name="Bharti A.K."/>
            <person name="Crow J.A."/>
            <person name="Grimwood J."/>
            <person name="Kramer R."/>
            <person name="Lindquist E."/>
            <person name="Lucas S."/>
            <person name="Salamov A."/>
            <person name="McFadden G.I."/>
            <person name="Lane C.E."/>
            <person name="Keeling P.J."/>
            <person name="Gray M.W."/>
            <person name="Grigoriev I.V."/>
            <person name="Archibald J.M."/>
        </authorList>
    </citation>
    <scope>NUCLEOTIDE SEQUENCE</scope>
    <source>
        <strain evidence="6 8">CCMP2712</strain>
    </source>
</reference>
<comment type="subcellular location">
    <subcellularLocation>
        <location evidence="1">Late endosome</location>
    </subcellularLocation>
</comment>
<dbReference type="PANTHER" id="PTHR28544:SF1">
    <property type="entry name" value="DENN DOMAIN-CONTAINING PROTEIN 10-RELATED"/>
    <property type="match status" value="1"/>
</dbReference>
<dbReference type="GO" id="GO:0005770">
    <property type="term" value="C:late endosome"/>
    <property type="evidence" value="ECO:0007669"/>
    <property type="project" value="UniProtKB-SubCell"/>
</dbReference>
<evidence type="ECO:0000259" key="5">
    <source>
        <dbReference type="PROSITE" id="PS50211"/>
    </source>
</evidence>